<reference evidence="2 3" key="1">
    <citation type="journal article" date="2012" name="Plant Cell">
        <title>Genome comparison of barley and maize smut fungi reveals targeted loss of RNA silencing components and species-specific presence of transposable elements.</title>
        <authorList>
            <person name="Laurie J.D."/>
            <person name="Ali S."/>
            <person name="Linning R."/>
            <person name="Mannhaupt G."/>
            <person name="Wong P."/>
            <person name="Gueldener U."/>
            <person name="Muensterkoetter M."/>
            <person name="Moore R."/>
            <person name="Kahmann R."/>
            <person name="Bakkeren G."/>
            <person name="Schirawski J."/>
        </authorList>
    </citation>
    <scope>NUCLEOTIDE SEQUENCE [LARGE SCALE GENOMIC DNA]</scope>
    <source>
        <strain evidence="3">Uh4875-4</strain>
    </source>
</reference>
<evidence type="ECO:0000313" key="3">
    <source>
        <dbReference type="Proteomes" id="UP000006174"/>
    </source>
</evidence>
<dbReference type="EMBL" id="CAGI01000087">
    <property type="protein sequence ID" value="CCF48104.1"/>
    <property type="molecule type" value="Genomic_DNA"/>
</dbReference>
<organism evidence="2 3">
    <name type="scientific">Ustilago hordei</name>
    <name type="common">Barley covered smut fungus</name>
    <dbReference type="NCBI Taxonomy" id="120017"/>
    <lineage>
        <taxon>Eukaryota</taxon>
        <taxon>Fungi</taxon>
        <taxon>Dikarya</taxon>
        <taxon>Basidiomycota</taxon>
        <taxon>Ustilaginomycotina</taxon>
        <taxon>Ustilaginomycetes</taxon>
        <taxon>Ustilaginales</taxon>
        <taxon>Ustilaginaceae</taxon>
        <taxon>Ustilago</taxon>
    </lineage>
</organism>
<sequence>MEITLGLDKHYGTKTWIDDKAFGLVAMDVKAGINLDPTIQEALAGENRGLWEEARQKELDGLEAMSMWEVTDLPPVQDWEADSIDVKQAYLNLNLHHNIYLKPPISTKVHPGKVFKLIKGLYGLKQSGQEWNIKLDSHLRRIGFYCMLSAPCLYMRGTGNSITVIMAYMDDMLIALPSCREVDHTKHEIMNKWGTEDNSPIKEFLGIKIIWDRSKRSMSLDLAAYVKAVIGARCAGGRKKLKSYEGAQESQDWAKRELKEEFTEISSRNDPMA</sequence>
<keyword evidence="3" id="KW-1185">Reference proteome</keyword>
<dbReference type="InterPro" id="IPR013103">
    <property type="entry name" value="RVT_2"/>
</dbReference>
<evidence type="ECO:0000259" key="1">
    <source>
        <dbReference type="Pfam" id="PF07727"/>
    </source>
</evidence>
<proteinExistence type="predicted"/>
<feature type="domain" description="Reverse transcriptase Ty1/copia-type" evidence="1">
    <location>
        <begin position="75"/>
        <end position="230"/>
    </location>
</feature>
<gene>
    <name evidence="2" type="ORF">UHOR_12773</name>
</gene>
<comment type="caution">
    <text evidence="2">The sequence shown here is derived from an EMBL/GenBank/DDBJ whole genome shotgun (WGS) entry which is preliminary data.</text>
</comment>
<dbReference type="Pfam" id="PF07727">
    <property type="entry name" value="RVT_2"/>
    <property type="match status" value="1"/>
</dbReference>
<dbReference type="InterPro" id="IPR043502">
    <property type="entry name" value="DNA/RNA_pol_sf"/>
</dbReference>
<protein>
    <recommendedName>
        <fullName evidence="1">Reverse transcriptase Ty1/copia-type domain-containing protein</fullName>
    </recommendedName>
</protein>
<dbReference type="AlphaFoldDB" id="I2FMG1"/>
<dbReference type="HOGENOM" id="CLU_001650_21_5_1"/>
<dbReference type="Proteomes" id="UP000006174">
    <property type="component" value="Unassembled WGS sequence"/>
</dbReference>
<evidence type="ECO:0000313" key="2">
    <source>
        <dbReference type="EMBL" id="CCF48104.1"/>
    </source>
</evidence>
<dbReference type="eggNOG" id="KOG0017">
    <property type="taxonomic scope" value="Eukaryota"/>
</dbReference>
<dbReference type="STRING" id="1128400.I2FMG1"/>
<name>I2FMG1_USTHO</name>
<dbReference type="SUPFAM" id="SSF56672">
    <property type="entry name" value="DNA/RNA polymerases"/>
    <property type="match status" value="1"/>
</dbReference>
<accession>I2FMG1</accession>